<reference evidence="2" key="1">
    <citation type="journal article" date="2022" name="bioRxiv">
        <title>Sequencing and chromosome-scale assembly of the giantPleurodeles waltlgenome.</title>
        <authorList>
            <person name="Brown T."/>
            <person name="Elewa A."/>
            <person name="Iarovenko S."/>
            <person name="Subramanian E."/>
            <person name="Araus A.J."/>
            <person name="Petzold A."/>
            <person name="Susuki M."/>
            <person name="Suzuki K.-i.T."/>
            <person name="Hayashi T."/>
            <person name="Toyoda A."/>
            <person name="Oliveira C."/>
            <person name="Osipova E."/>
            <person name="Leigh N.D."/>
            <person name="Simon A."/>
            <person name="Yun M.H."/>
        </authorList>
    </citation>
    <scope>NUCLEOTIDE SEQUENCE</scope>
    <source>
        <strain evidence="2">20211129_DDA</strain>
        <tissue evidence="2">Liver</tissue>
    </source>
</reference>
<keyword evidence="3" id="KW-1185">Reference proteome</keyword>
<proteinExistence type="predicted"/>
<feature type="region of interest" description="Disordered" evidence="1">
    <location>
        <begin position="1"/>
        <end position="22"/>
    </location>
</feature>
<name>A0AAV7NT77_PLEWA</name>
<protein>
    <submittedName>
        <fullName evidence="2">Uncharacterized protein</fullName>
    </submittedName>
</protein>
<comment type="caution">
    <text evidence="2">The sequence shown here is derived from an EMBL/GenBank/DDBJ whole genome shotgun (WGS) entry which is preliminary data.</text>
</comment>
<sequence>MEHVDHVEQLQPLHEGTQNDEPTPQLLWVPEFIPRSTTDILNRSSILRLIKALPDLQHVGSDDIAAIKFIQARGCQHTDPTLSIFADPALPMQILERKDLLKTWGIEVSIYKGERYPPPLLASHRLETPKGMRSVLHGACAATPDSRGPAKTILEKRLPKSPLQVQFWKQEGKKRLV</sequence>
<evidence type="ECO:0000256" key="1">
    <source>
        <dbReference type="SAM" id="MobiDB-lite"/>
    </source>
</evidence>
<evidence type="ECO:0000313" key="2">
    <source>
        <dbReference type="EMBL" id="KAJ1119303.1"/>
    </source>
</evidence>
<dbReference type="AlphaFoldDB" id="A0AAV7NT77"/>
<evidence type="ECO:0000313" key="3">
    <source>
        <dbReference type="Proteomes" id="UP001066276"/>
    </source>
</evidence>
<dbReference type="EMBL" id="JANPWB010000012">
    <property type="protein sequence ID" value="KAJ1119303.1"/>
    <property type="molecule type" value="Genomic_DNA"/>
</dbReference>
<organism evidence="2 3">
    <name type="scientific">Pleurodeles waltl</name>
    <name type="common">Iberian ribbed newt</name>
    <dbReference type="NCBI Taxonomy" id="8319"/>
    <lineage>
        <taxon>Eukaryota</taxon>
        <taxon>Metazoa</taxon>
        <taxon>Chordata</taxon>
        <taxon>Craniata</taxon>
        <taxon>Vertebrata</taxon>
        <taxon>Euteleostomi</taxon>
        <taxon>Amphibia</taxon>
        <taxon>Batrachia</taxon>
        <taxon>Caudata</taxon>
        <taxon>Salamandroidea</taxon>
        <taxon>Salamandridae</taxon>
        <taxon>Pleurodelinae</taxon>
        <taxon>Pleurodeles</taxon>
    </lineage>
</organism>
<dbReference type="Proteomes" id="UP001066276">
    <property type="component" value="Chromosome 8"/>
</dbReference>
<accession>A0AAV7NT77</accession>
<gene>
    <name evidence="2" type="ORF">NDU88_007489</name>
</gene>